<dbReference type="PROSITE" id="PS50043">
    <property type="entry name" value="HTH_LUXR_2"/>
    <property type="match status" value="1"/>
</dbReference>
<dbReference type="CDD" id="cd06170">
    <property type="entry name" value="LuxR_C_like"/>
    <property type="match status" value="1"/>
</dbReference>
<feature type="domain" description="HTH luxR-type" evidence="4">
    <location>
        <begin position="62"/>
        <end position="127"/>
    </location>
</feature>
<keyword evidence="3" id="KW-0804">Transcription</keyword>
<sequence length="127" mass="14332">MLTAIQPGALALLRCEWPNWSGPFLPPALLATLQARRSVFLGRSLHAQFCWRHELLYVSLRPRQALDRLTPRERDVAQAHAAGHSYREVAEELGMSPVTVRHHLRSAYTKLDVQDKAMLARVLSGPD</sequence>
<dbReference type="PANTHER" id="PTHR44688:SF16">
    <property type="entry name" value="DNA-BINDING TRANSCRIPTIONAL ACTIVATOR DEVR_DOSR"/>
    <property type="match status" value="1"/>
</dbReference>
<dbReference type="SMART" id="SM00421">
    <property type="entry name" value="HTH_LUXR"/>
    <property type="match status" value="1"/>
</dbReference>
<evidence type="ECO:0000256" key="1">
    <source>
        <dbReference type="ARBA" id="ARBA00023015"/>
    </source>
</evidence>
<accession>A0ABN6PSG8</accession>
<protein>
    <recommendedName>
        <fullName evidence="4">HTH luxR-type domain-containing protein</fullName>
    </recommendedName>
</protein>
<proteinExistence type="predicted"/>
<dbReference type="InterPro" id="IPR016032">
    <property type="entry name" value="Sig_transdc_resp-reg_C-effctor"/>
</dbReference>
<keyword evidence="6" id="KW-1185">Reference proteome</keyword>
<dbReference type="Pfam" id="PF00196">
    <property type="entry name" value="GerE"/>
    <property type="match status" value="1"/>
</dbReference>
<dbReference type="InterPro" id="IPR000792">
    <property type="entry name" value="Tscrpt_reg_LuxR_C"/>
</dbReference>
<evidence type="ECO:0000256" key="3">
    <source>
        <dbReference type="ARBA" id="ARBA00023163"/>
    </source>
</evidence>
<dbReference type="EMBL" id="AP025730">
    <property type="protein sequence ID" value="BDI06026.1"/>
    <property type="molecule type" value="Genomic_DNA"/>
</dbReference>
<dbReference type="PROSITE" id="PS00622">
    <property type="entry name" value="HTH_LUXR_1"/>
    <property type="match status" value="1"/>
</dbReference>
<dbReference type="PANTHER" id="PTHR44688">
    <property type="entry name" value="DNA-BINDING TRANSCRIPTIONAL ACTIVATOR DEVR_DOSR"/>
    <property type="match status" value="1"/>
</dbReference>
<evidence type="ECO:0000313" key="5">
    <source>
        <dbReference type="EMBL" id="BDI06026.1"/>
    </source>
</evidence>
<dbReference type="RefSeq" id="WP_251969345.1">
    <property type="nucleotide sequence ID" value="NZ_AP025730.1"/>
</dbReference>
<dbReference type="Gene3D" id="1.10.10.10">
    <property type="entry name" value="Winged helix-like DNA-binding domain superfamily/Winged helix DNA-binding domain"/>
    <property type="match status" value="1"/>
</dbReference>
<evidence type="ECO:0000313" key="6">
    <source>
        <dbReference type="Proteomes" id="UP001057498"/>
    </source>
</evidence>
<evidence type="ECO:0000256" key="2">
    <source>
        <dbReference type="ARBA" id="ARBA00023125"/>
    </source>
</evidence>
<gene>
    <name evidence="5" type="ORF">CATMQ487_29960</name>
</gene>
<keyword evidence="2" id="KW-0238">DNA-binding</keyword>
<dbReference type="Proteomes" id="UP001057498">
    <property type="component" value="Chromosome"/>
</dbReference>
<organism evidence="5 6">
    <name type="scientific">Sphaerotilus microaerophilus</name>
    <dbReference type="NCBI Taxonomy" id="2914710"/>
    <lineage>
        <taxon>Bacteria</taxon>
        <taxon>Pseudomonadati</taxon>
        <taxon>Pseudomonadota</taxon>
        <taxon>Betaproteobacteria</taxon>
        <taxon>Burkholderiales</taxon>
        <taxon>Sphaerotilaceae</taxon>
        <taxon>Sphaerotilus</taxon>
    </lineage>
</organism>
<dbReference type="PRINTS" id="PR00038">
    <property type="entry name" value="HTHLUXR"/>
</dbReference>
<keyword evidence="1" id="KW-0805">Transcription regulation</keyword>
<reference evidence="5" key="1">
    <citation type="submission" date="2022-04" db="EMBL/GenBank/DDBJ databases">
        <title>Whole genome sequence of Sphaerotilus sp. FB-5.</title>
        <authorList>
            <person name="Takeda M."/>
            <person name="Narihara S."/>
            <person name="Akimoto M."/>
            <person name="Akimoto R."/>
            <person name="Nishiyashiki S."/>
            <person name="Murakami T."/>
        </authorList>
    </citation>
    <scope>NUCLEOTIDE SEQUENCE</scope>
    <source>
        <strain evidence="5">FB-5</strain>
    </source>
</reference>
<name>A0ABN6PSG8_9BURK</name>
<evidence type="ECO:0000259" key="4">
    <source>
        <dbReference type="PROSITE" id="PS50043"/>
    </source>
</evidence>
<dbReference type="SUPFAM" id="SSF46894">
    <property type="entry name" value="C-terminal effector domain of the bipartite response regulators"/>
    <property type="match status" value="1"/>
</dbReference>
<dbReference type="InterPro" id="IPR036388">
    <property type="entry name" value="WH-like_DNA-bd_sf"/>
</dbReference>